<evidence type="ECO:0000256" key="1">
    <source>
        <dbReference type="ARBA" id="ARBA00004141"/>
    </source>
</evidence>
<keyword evidence="12" id="KW-0449">Lipoprotein</keyword>
<feature type="disulfide bond" evidence="14">
    <location>
        <begin position="11"/>
        <end position="42"/>
    </location>
</feature>
<dbReference type="PANTHER" id="PTHR33048">
    <property type="entry name" value="PTH11-LIKE INTEGRAL MEMBRANE PROTEIN (AFU_ORTHOLOGUE AFUA_5G11245)"/>
    <property type="match status" value="1"/>
</dbReference>
<dbReference type="EMBL" id="JBFXLS010000039">
    <property type="protein sequence ID" value="KAL2825090.1"/>
    <property type="molecule type" value="Genomic_DNA"/>
</dbReference>
<dbReference type="PROSITE" id="PS52012">
    <property type="entry name" value="CFEM"/>
    <property type="match status" value="1"/>
</dbReference>
<comment type="caution">
    <text evidence="17">The sequence shown here is derived from an EMBL/GenBank/DDBJ whole genome shotgun (WGS) entry which is preliminary data.</text>
</comment>
<keyword evidence="8" id="KW-0732">Signal</keyword>
<keyword evidence="14" id="KW-0349">Heme</keyword>
<dbReference type="PANTHER" id="PTHR33048:SF143">
    <property type="entry name" value="EXTRACELLULAR MEMBRANE PROTEIN CFEM DOMAIN-CONTAINING PROTEIN-RELATED"/>
    <property type="match status" value="1"/>
</dbReference>
<evidence type="ECO:0000256" key="15">
    <source>
        <dbReference type="SAM" id="Phobius"/>
    </source>
</evidence>
<evidence type="ECO:0000256" key="11">
    <source>
        <dbReference type="ARBA" id="ARBA00023157"/>
    </source>
</evidence>
<dbReference type="InterPro" id="IPR008427">
    <property type="entry name" value="Extracellular_membr_CFEM_dom"/>
</dbReference>
<feature type="domain" description="CFEM" evidence="16">
    <location>
        <begin position="1"/>
        <end position="90"/>
    </location>
</feature>
<keyword evidence="18" id="KW-1185">Reference proteome</keyword>
<keyword evidence="11 14" id="KW-1015">Disulfide bond</keyword>
<name>A0ABR4IBI4_9EURO</name>
<feature type="transmembrane region" description="Helical" evidence="15">
    <location>
        <begin position="300"/>
        <end position="327"/>
    </location>
</feature>
<keyword evidence="7 15" id="KW-0812">Transmembrane</keyword>
<comment type="subcellular location">
    <subcellularLocation>
        <location evidence="2">Membrane</location>
        <topology evidence="2">Lipid-anchor</topology>
        <topology evidence="2">GPI-anchor</topology>
    </subcellularLocation>
    <subcellularLocation>
        <location evidence="1">Membrane</location>
        <topology evidence="1">Multi-pass membrane protein</topology>
    </subcellularLocation>
    <subcellularLocation>
        <location evidence="3">Secreted</location>
    </subcellularLocation>
</comment>
<evidence type="ECO:0000256" key="12">
    <source>
        <dbReference type="ARBA" id="ARBA00023288"/>
    </source>
</evidence>
<feature type="disulfide bond" evidence="14">
    <location>
        <begin position="30"/>
        <end position="63"/>
    </location>
</feature>
<dbReference type="Pfam" id="PF20684">
    <property type="entry name" value="Fung_rhodopsin"/>
    <property type="match status" value="1"/>
</dbReference>
<evidence type="ECO:0000256" key="8">
    <source>
        <dbReference type="ARBA" id="ARBA00022729"/>
    </source>
</evidence>
<comment type="similarity">
    <text evidence="4">Belongs to the RBT5 family.</text>
</comment>
<sequence>MDGFPACGLACLTQAIRSSSCSLLDIDCICHNEQLITQIQACGVQNCTIKDNLRSMNSLYTTCEYPVEVNNKVFAPLLIVLIILSSLAVTLRIVGRLIGSKLGLDDGAMLLTLAITLALTILTYFQSAMCLGKDIWTVPFDTITKFIYQYYVCEILYVASITFSKISMLLLFLRLFQMHFRLANYLALAFTVAWGLALFLALVFSCQPISYFWTMWDGEHEGECTNNTKLVWAHACTNIFLDVVIIGLPMPTLFQLTLSWRRKVGVCMMFAVGIVVTIVSILRFMASLSFDMTDNPTKNLVIITIWSVLETHLSIICACMPGIRAFFNYTRARLYPKPSLYDFPSTGANFGNGHGISNLRDVGCLTLKSANREQGEFIRLQETD</sequence>
<gene>
    <name evidence="17" type="ORF">BDW59DRAFT_172580</name>
</gene>
<dbReference type="Proteomes" id="UP001610335">
    <property type="component" value="Unassembled WGS sequence"/>
</dbReference>
<feature type="transmembrane region" description="Helical" evidence="15">
    <location>
        <begin position="231"/>
        <end position="254"/>
    </location>
</feature>
<feature type="transmembrane region" description="Helical" evidence="15">
    <location>
        <begin position="74"/>
        <end position="95"/>
    </location>
</feature>
<evidence type="ECO:0000256" key="7">
    <source>
        <dbReference type="ARBA" id="ARBA00022692"/>
    </source>
</evidence>
<evidence type="ECO:0000256" key="10">
    <source>
        <dbReference type="ARBA" id="ARBA00023136"/>
    </source>
</evidence>
<evidence type="ECO:0000313" key="18">
    <source>
        <dbReference type="Proteomes" id="UP001610335"/>
    </source>
</evidence>
<evidence type="ECO:0000256" key="5">
    <source>
        <dbReference type="ARBA" id="ARBA00022525"/>
    </source>
</evidence>
<feature type="binding site" description="axial binding residue" evidence="14">
    <location>
        <position position="25"/>
    </location>
    <ligand>
        <name>heme</name>
        <dbReference type="ChEBI" id="CHEBI:30413"/>
    </ligand>
    <ligandPart>
        <name>Fe</name>
        <dbReference type="ChEBI" id="CHEBI:18248"/>
    </ligandPart>
</feature>
<keyword evidence="6" id="KW-0325">Glycoprotein</keyword>
<dbReference type="InterPro" id="IPR049326">
    <property type="entry name" value="Rhodopsin_dom_fungi"/>
</dbReference>
<keyword evidence="10 15" id="KW-0472">Membrane</keyword>
<dbReference type="SMART" id="SM00747">
    <property type="entry name" value="CFEM"/>
    <property type="match status" value="1"/>
</dbReference>
<accession>A0ABR4IBI4</accession>
<keyword evidence="14" id="KW-0408">Iron</keyword>
<proteinExistence type="inferred from homology"/>
<evidence type="ECO:0000256" key="6">
    <source>
        <dbReference type="ARBA" id="ARBA00022622"/>
    </source>
</evidence>
<evidence type="ECO:0000256" key="3">
    <source>
        <dbReference type="ARBA" id="ARBA00004613"/>
    </source>
</evidence>
<evidence type="ECO:0000256" key="9">
    <source>
        <dbReference type="ARBA" id="ARBA00022989"/>
    </source>
</evidence>
<evidence type="ECO:0000256" key="4">
    <source>
        <dbReference type="ARBA" id="ARBA00010031"/>
    </source>
</evidence>
<feature type="disulfide bond" evidence="14">
    <location>
        <begin position="7"/>
        <end position="47"/>
    </location>
</feature>
<feature type="transmembrane region" description="Helical" evidence="15">
    <location>
        <begin position="147"/>
        <end position="173"/>
    </location>
</feature>
<dbReference type="InterPro" id="IPR052337">
    <property type="entry name" value="SAT4-like"/>
</dbReference>
<keyword evidence="9 15" id="KW-1133">Transmembrane helix</keyword>
<evidence type="ECO:0000259" key="16">
    <source>
        <dbReference type="PROSITE" id="PS52012"/>
    </source>
</evidence>
<feature type="transmembrane region" description="Helical" evidence="15">
    <location>
        <begin position="266"/>
        <end position="288"/>
    </location>
</feature>
<evidence type="ECO:0000256" key="13">
    <source>
        <dbReference type="ARBA" id="ARBA00038359"/>
    </source>
</evidence>
<evidence type="ECO:0000256" key="14">
    <source>
        <dbReference type="PROSITE-ProRule" id="PRU01356"/>
    </source>
</evidence>
<comment type="similarity">
    <text evidence="13">Belongs to the SAT4 family.</text>
</comment>
<evidence type="ECO:0000256" key="2">
    <source>
        <dbReference type="ARBA" id="ARBA00004589"/>
    </source>
</evidence>
<keyword evidence="6" id="KW-0336">GPI-anchor</keyword>
<keyword evidence="14" id="KW-0479">Metal-binding</keyword>
<reference evidence="17 18" key="1">
    <citation type="submission" date="2024-07" db="EMBL/GenBank/DDBJ databases">
        <title>Section-level genome sequencing and comparative genomics of Aspergillus sections Usti and Cavernicolus.</title>
        <authorList>
            <consortium name="Lawrence Berkeley National Laboratory"/>
            <person name="Nybo J.L."/>
            <person name="Vesth T.C."/>
            <person name="Theobald S."/>
            <person name="Frisvad J.C."/>
            <person name="Larsen T.O."/>
            <person name="Kjaerboelling I."/>
            <person name="Rothschild-Mancinelli K."/>
            <person name="Lyhne E.K."/>
            <person name="Kogle M.E."/>
            <person name="Barry K."/>
            <person name="Clum A."/>
            <person name="Na H."/>
            <person name="Ledsgaard L."/>
            <person name="Lin J."/>
            <person name="Lipzen A."/>
            <person name="Kuo A."/>
            <person name="Riley R."/>
            <person name="Mondo S."/>
            <person name="LaButti K."/>
            <person name="Haridas S."/>
            <person name="Pangalinan J."/>
            <person name="Salamov A.A."/>
            <person name="Simmons B.A."/>
            <person name="Magnuson J.K."/>
            <person name="Chen J."/>
            <person name="Drula E."/>
            <person name="Henrissat B."/>
            <person name="Wiebenga A."/>
            <person name="Lubbers R.J."/>
            <person name="Gomes A.C."/>
            <person name="Makela M.R."/>
            <person name="Stajich J."/>
            <person name="Grigoriev I.V."/>
            <person name="Mortensen U.H."/>
            <person name="De vries R.P."/>
            <person name="Baker S.E."/>
            <person name="Andersen M.R."/>
        </authorList>
    </citation>
    <scope>NUCLEOTIDE SEQUENCE [LARGE SCALE GENOMIC DNA]</scope>
    <source>
        <strain evidence="17 18">CBS 600.67</strain>
    </source>
</reference>
<feature type="transmembrane region" description="Helical" evidence="15">
    <location>
        <begin position="107"/>
        <end position="127"/>
    </location>
</feature>
<keyword evidence="5" id="KW-0964">Secreted</keyword>
<dbReference type="Pfam" id="PF05730">
    <property type="entry name" value="CFEM"/>
    <property type="match status" value="1"/>
</dbReference>
<protein>
    <recommendedName>
        <fullName evidence="16">CFEM domain-containing protein</fullName>
    </recommendedName>
</protein>
<organism evidence="17 18">
    <name type="scientific">Aspergillus cavernicola</name>
    <dbReference type="NCBI Taxonomy" id="176166"/>
    <lineage>
        <taxon>Eukaryota</taxon>
        <taxon>Fungi</taxon>
        <taxon>Dikarya</taxon>
        <taxon>Ascomycota</taxon>
        <taxon>Pezizomycotina</taxon>
        <taxon>Eurotiomycetes</taxon>
        <taxon>Eurotiomycetidae</taxon>
        <taxon>Eurotiales</taxon>
        <taxon>Aspergillaceae</taxon>
        <taxon>Aspergillus</taxon>
        <taxon>Aspergillus subgen. Nidulantes</taxon>
    </lineage>
</organism>
<feature type="transmembrane region" description="Helical" evidence="15">
    <location>
        <begin position="185"/>
        <end position="211"/>
    </location>
</feature>
<feature type="disulfide bond" evidence="14">
    <location>
        <begin position="21"/>
        <end position="28"/>
    </location>
</feature>
<evidence type="ECO:0000313" key="17">
    <source>
        <dbReference type="EMBL" id="KAL2825090.1"/>
    </source>
</evidence>